<evidence type="ECO:0000313" key="8">
    <source>
        <dbReference type="EMBL" id="ATX67380.1"/>
    </source>
</evidence>
<evidence type="ECO:0000256" key="1">
    <source>
        <dbReference type="ARBA" id="ARBA00004651"/>
    </source>
</evidence>
<dbReference type="EMBL" id="CP024899">
    <property type="protein sequence ID" value="ATX67380.1"/>
    <property type="molecule type" value="Genomic_DNA"/>
</dbReference>
<dbReference type="PANTHER" id="PTHR30287">
    <property type="entry name" value="MEMBRANE COMPONENT OF PREDICTED ABC SUPERFAMILY METABOLITE UPTAKE TRANSPORTER"/>
    <property type="match status" value="1"/>
</dbReference>
<feature type="transmembrane region" description="Helical" evidence="6">
    <location>
        <begin position="390"/>
        <end position="421"/>
    </location>
</feature>
<keyword evidence="3 6" id="KW-0812">Transmembrane</keyword>
<feature type="transmembrane region" description="Helical" evidence="6">
    <location>
        <begin position="221"/>
        <end position="244"/>
    </location>
</feature>
<gene>
    <name evidence="8" type="ORF">BG454_17480</name>
</gene>
<keyword evidence="5 6" id="KW-0472">Membrane</keyword>
<feature type="transmembrane region" description="Helical" evidence="6">
    <location>
        <begin position="365"/>
        <end position="384"/>
    </location>
</feature>
<feature type="transmembrane region" description="Helical" evidence="6">
    <location>
        <begin position="713"/>
        <end position="740"/>
    </location>
</feature>
<feature type="transmembrane region" description="Helical" evidence="6">
    <location>
        <begin position="319"/>
        <end position="344"/>
    </location>
</feature>
<feature type="transmembrane region" description="Helical" evidence="6">
    <location>
        <begin position="760"/>
        <end position="780"/>
    </location>
</feature>
<dbReference type="RefSeq" id="WP_071481814.1">
    <property type="nucleotide sequence ID" value="NZ_CP024899.1"/>
</dbReference>
<keyword evidence="4 6" id="KW-1133">Transmembrane helix</keyword>
<sequence>MTRAALSALLSHWRGNPLQLVMLLAGLALATALWSGVQALNAEARSAYSTAEGLLSEGGAARLEHPSGQIDQAEFARLRRAGWQVSPVIEGRAALGTGRVTVLGIDPLSAEASVGAALAASDLEGFFNGLGFAHPQTLAEIGPTDQPLRATPAVPVGTVLVDLATAETLLGTGGHITRLNLSLAQPDGLQPLETLVPDLRLIAPEDGVELSGLTDSFHLNLTAFGLLAFAVGLFIVHSAVGLAFEQRRAMFRTLRALGLPLRSLTACLAGEMVLFALISGTVGLGIGYLLASALLPNVALTLRGLYGAPVPGSLQFDPLWALAGLGMTLAGTALAGAQALWRLWHMPILAPAQPRAWAHASGRTMRLQAGVALALACLAAVLALTGTGLVAGFTLLAATLLAAALAVPLVLAAVLAGAARISRTPVAQWFWADSRQNLPRLSLALMALMLALSANIGVGTMVASFRATFIDWLDLRLVAEVNVLPRSPSEAEALHAFLTPRADAILPMQRIDATLGGQPGQIYAMKDHSTFRDNWPLIDPVANVWDRLAAGEGVLVNEQLYRRAGLAPGTSMLELPNIGPLPVLGAYPDYGNPLAQAVVSLDRFAAAYPETPIRQFAIRTEDTPGLMAALQDDFGLPSVQITDQAQAKELSLTIFERTFLITRALNVLTLSVAALALFAALVTLSGMRLAQLAPLWALGLTTRHLAALELGRALALGLMTMVLALPVGLLLAQVLLSVINVQAFGWRLPMQVFPADWARLGLWASLAVLAAAAIPALRLWRRGAAQLLQVFAHER</sequence>
<proteinExistence type="predicted"/>
<dbReference type="OrthoDB" id="343744at2"/>
<dbReference type="Pfam" id="PF02687">
    <property type="entry name" value="FtsX"/>
    <property type="match status" value="2"/>
</dbReference>
<evidence type="ECO:0000256" key="3">
    <source>
        <dbReference type="ARBA" id="ARBA00022692"/>
    </source>
</evidence>
<evidence type="ECO:0000256" key="5">
    <source>
        <dbReference type="ARBA" id="ARBA00023136"/>
    </source>
</evidence>
<keyword evidence="9" id="KW-1185">Reference proteome</keyword>
<evidence type="ECO:0000256" key="4">
    <source>
        <dbReference type="ARBA" id="ARBA00022989"/>
    </source>
</evidence>
<feature type="domain" description="ABC3 transporter permease C-terminal" evidence="7">
    <location>
        <begin position="666"/>
        <end position="781"/>
    </location>
</feature>
<comment type="subcellular location">
    <subcellularLocation>
        <location evidence="1">Cell membrane</location>
        <topology evidence="1">Multi-pass membrane protein</topology>
    </subcellularLocation>
</comment>
<feature type="domain" description="ABC3 transporter permease C-terminal" evidence="7">
    <location>
        <begin position="223"/>
        <end position="347"/>
    </location>
</feature>
<keyword evidence="2" id="KW-1003">Cell membrane</keyword>
<dbReference type="Proteomes" id="UP000228948">
    <property type="component" value="Chromosome"/>
</dbReference>
<evidence type="ECO:0000256" key="2">
    <source>
        <dbReference type="ARBA" id="ARBA00022475"/>
    </source>
</evidence>
<evidence type="ECO:0000259" key="7">
    <source>
        <dbReference type="Pfam" id="PF02687"/>
    </source>
</evidence>
<feature type="transmembrane region" description="Helical" evidence="6">
    <location>
        <begin position="664"/>
        <end position="684"/>
    </location>
</feature>
<reference evidence="8 9" key="1">
    <citation type="submission" date="2017-11" db="EMBL/GenBank/DDBJ databases">
        <title>Revised Sequence and Annotation of the Rhodobaca barguzinensis strain alga05 Genome.</title>
        <authorList>
            <person name="Kopejtka K."/>
            <person name="Tomasch J.M."/>
            <person name="Bunk B."/>
            <person name="Koblizek M."/>
        </authorList>
    </citation>
    <scope>NUCLEOTIDE SEQUENCE [LARGE SCALE GENOMIC DNA]</scope>
    <source>
        <strain evidence="9">alga05</strain>
    </source>
</reference>
<protein>
    <submittedName>
        <fullName evidence="8">ABC transporter permease</fullName>
    </submittedName>
</protein>
<dbReference type="GO" id="GO:0005886">
    <property type="term" value="C:plasma membrane"/>
    <property type="evidence" value="ECO:0007669"/>
    <property type="project" value="UniProtKB-SubCell"/>
</dbReference>
<evidence type="ECO:0000256" key="6">
    <source>
        <dbReference type="SAM" id="Phobius"/>
    </source>
</evidence>
<dbReference type="KEGG" id="rbg:BG454_17480"/>
<feature type="transmembrane region" description="Helical" evidence="6">
    <location>
        <begin position="441"/>
        <end position="465"/>
    </location>
</feature>
<dbReference type="PANTHER" id="PTHR30287:SF2">
    <property type="entry name" value="BLL1001 PROTEIN"/>
    <property type="match status" value="1"/>
</dbReference>
<dbReference type="STRING" id="441209.GCA_001870665_03284"/>
<name>A0A2K8KLI8_9RHOB</name>
<accession>A0A2K8KLI8</accession>
<organism evidence="8 9">
    <name type="scientific">Roseinatronobacter bogoriensis subsp. barguzinensis</name>
    <dbReference type="NCBI Taxonomy" id="441209"/>
    <lineage>
        <taxon>Bacteria</taxon>
        <taxon>Pseudomonadati</taxon>
        <taxon>Pseudomonadota</taxon>
        <taxon>Alphaproteobacteria</taxon>
        <taxon>Rhodobacterales</taxon>
        <taxon>Paracoccaceae</taxon>
        <taxon>Roseinatronobacter</taxon>
    </lineage>
</organism>
<dbReference type="InterPro" id="IPR003838">
    <property type="entry name" value="ABC3_permease_C"/>
</dbReference>
<feature type="transmembrane region" description="Helical" evidence="6">
    <location>
        <begin position="264"/>
        <end position="291"/>
    </location>
</feature>
<dbReference type="InterPro" id="IPR038766">
    <property type="entry name" value="Membrane_comp_ABC_pdt"/>
</dbReference>
<dbReference type="AlphaFoldDB" id="A0A2K8KLI8"/>
<evidence type="ECO:0000313" key="9">
    <source>
        <dbReference type="Proteomes" id="UP000228948"/>
    </source>
</evidence>